<dbReference type="CDD" id="cd01167">
    <property type="entry name" value="bac_FRK"/>
    <property type="match status" value="1"/>
</dbReference>
<keyword evidence="3" id="KW-0547">Nucleotide-binding</keyword>
<keyword evidence="4 8" id="KW-0418">Kinase</keyword>
<dbReference type="SUPFAM" id="SSF53613">
    <property type="entry name" value="Ribokinase-like"/>
    <property type="match status" value="1"/>
</dbReference>
<feature type="domain" description="Carbohydrate kinase PfkB" evidence="7">
    <location>
        <begin position="13"/>
        <end position="295"/>
    </location>
</feature>
<dbReference type="InterPro" id="IPR029056">
    <property type="entry name" value="Ribokinase-like"/>
</dbReference>
<evidence type="ECO:0000256" key="3">
    <source>
        <dbReference type="ARBA" id="ARBA00022741"/>
    </source>
</evidence>
<evidence type="ECO:0000259" key="7">
    <source>
        <dbReference type="Pfam" id="PF00294"/>
    </source>
</evidence>
<dbReference type="AlphaFoldDB" id="A0A2V5IYF9"/>
<dbReference type="InterPro" id="IPR011611">
    <property type="entry name" value="PfkB_dom"/>
</dbReference>
<comment type="similarity">
    <text evidence="1">Belongs to the carbohydrate kinase PfkB family.</text>
</comment>
<dbReference type="GO" id="GO:0016301">
    <property type="term" value="F:kinase activity"/>
    <property type="evidence" value="ECO:0007669"/>
    <property type="project" value="UniProtKB-KW"/>
</dbReference>
<dbReference type="PANTHER" id="PTHR43085:SF1">
    <property type="entry name" value="PSEUDOURIDINE KINASE-RELATED"/>
    <property type="match status" value="1"/>
</dbReference>
<dbReference type="InterPro" id="IPR002173">
    <property type="entry name" value="Carboh/pur_kinase_PfkB_CS"/>
</dbReference>
<dbReference type="Proteomes" id="UP000247980">
    <property type="component" value="Unassembled WGS sequence"/>
</dbReference>
<accession>A0A2V5IYF9</accession>
<organism evidence="8 9">
    <name type="scientific">Arthrobacter psychrolactophilus</name>
    <dbReference type="NCBI Taxonomy" id="92442"/>
    <lineage>
        <taxon>Bacteria</taxon>
        <taxon>Bacillati</taxon>
        <taxon>Actinomycetota</taxon>
        <taxon>Actinomycetes</taxon>
        <taxon>Micrococcales</taxon>
        <taxon>Micrococcaceae</taxon>
        <taxon>Arthrobacter</taxon>
    </lineage>
</organism>
<dbReference type="EMBL" id="QJVC01000003">
    <property type="protein sequence ID" value="PYI39443.1"/>
    <property type="molecule type" value="Genomic_DNA"/>
</dbReference>
<gene>
    <name evidence="8" type="ORF">CVS30_05670</name>
</gene>
<proteinExistence type="inferred from homology"/>
<evidence type="ECO:0000256" key="6">
    <source>
        <dbReference type="SAM" id="MobiDB-lite"/>
    </source>
</evidence>
<dbReference type="Gene3D" id="3.40.1190.20">
    <property type="match status" value="1"/>
</dbReference>
<dbReference type="PANTHER" id="PTHR43085">
    <property type="entry name" value="HEXOKINASE FAMILY MEMBER"/>
    <property type="match status" value="1"/>
</dbReference>
<protein>
    <submittedName>
        <fullName evidence="8">Carbohydrate kinase</fullName>
    </submittedName>
</protein>
<evidence type="ECO:0000313" key="8">
    <source>
        <dbReference type="EMBL" id="PYI39443.1"/>
    </source>
</evidence>
<feature type="region of interest" description="Disordered" evidence="6">
    <location>
        <begin position="288"/>
        <end position="307"/>
    </location>
</feature>
<comment type="caution">
    <text evidence="8">The sequence shown here is derived from an EMBL/GenBank/DDBJ whole genome shotgun (WGS) entry which is preliminary data.</text>
</comment>
<dbReference type="OrthoDB" id="9795789at2"/>
<dbReference type="InterPro" id="IPR050306">
    <property type="entry name" value="PfkB_Carbo_kinase"/>
</dbReference>
<sequence length="307" mass="31193">MNSSAVVTNAFDVIVVGEALIDVVHSGDTISEHPGGSPANVAFGLARLGMSTGFLTAIGKDARGAAIDSHLAGAGVTLLPGSQSMETTSTATATLADDGSASYDFDLTWALGSAIANYQPRLVHTGSIASFLSPGAAAVKSILQAHAGTSTVSYDPNIRPDLLGSHHEALSIFEDLVPITNVVKLSDEDAAWLYPGKTPEETGRHILALGADLAAVTLGAEGSMLLTPSLEVSVPAVRSVVADTIGAGDSYMAALIFGLLSHGNDSWTTGSLMSLGTMASNAAAITVRRPGANPPSLSELRSGPAQM</sequence>
<keyword evidence="5" id="KW-0067">ATP-binding</keyword>
<evidence type="ECO:0000256" key="5">
    <source>
        <dbReference type="ARBA" id="ARBA00022840"/>
    </source>
</evidence>
<dbReference type="RefSeq" id="WP_110484347.1">
    <property type="nucleotide sequence ID" value="NZ_QJVC01000003.1"/>
</dbReference>
<dbReference type="GO" id="GO:0005524">
    <property type="term" value="F:ATP binding"/>
    <property type="evidence" value="ECO:0007669"/>
    <property type="project" value="UniProtKB-KW"/>
</dbReference>
<dbReference type="Pfam" id="PF00294">
    <property type="entry name" value="PfkB"/>
    <property type="match status" value="1"/>
</dbReference>
<keyword evidence="2" id="KW-0808">Transferase</keyword>
<evidence type="ECO:0000256" key="1">
    <source>
        <dbReference type="ARBA" id="ARBA00010688"/>
    </source>
</evidence>
<reference evidence="8 9" key="1">
    <citation type="submission" date="2018-05" db="EMBL/GenBank/DDBJ databases">
        <title>Genetic diversity of glacier-inhabiting Cryobacterium bacteria in China and description of Cryobacterium mengkeensis sp. nov. and Arthrobacter glacialis sp. nov.</title>
        <authorList>
            <person name="Liu Q."/>
            <person name="Xin Y.-H."/>
        </authorList>
    </citation>
    <scope>NUCLEOTIDE SEQUENCE [LARGE SCALE GENOMIC DNA]</scope>
    <source>
        <strain evidence="8 9">B7</strain>
    </source>
</reference>
<dbReference type="PROSITE" id="PS00584">
    <property type="entry name" value="PFKB_KINASES_2"/>
    <property type="match status" value="1"/>
</dbReference>
<dbReference type="PROSITE" id="PS00583">
    <property type="entry name" value="PFKB_KINASES_1"/>
    <property type="match status" value="1"/>
</dbReference>
<evidence type="ECO:0000313" key="9">
    <source>
        <dbReference type="Proteomes" id="UP000247980"/>
    </source>
</evidence>
<evidence type="ECO:0000256" key="2">
    <source>
        <dbReference type="ARBA" id="ARBA00022679"/>
    </source>
</evidence>
<evidence type="ECO:0000256" key="4">
    <source>
        <dbReference type="ARBA" id="ARBA00022777"/>
    </source>
</evidence>
<name>A0A2V5IYF9_9MICC</name>
<keyword evidence="9" id="KW-1185">Reference proteome</keyword>